<organism evidence="1 2">
    <name type="scientific">Agathobacter rectalis</name>
    <dbReference type="NCBI Taxonomy" id="39491"/>
    <lineage>
        <taxon>Bacteria</taxon>
        <taxon>Bacillati</taxon>
        <taxon>Bacillota</taxon>
        <taxon>Clostridia</taxon>
        <taxon>Lachnospirales</taxon>
        <taxon>Lachnospiraceae</taxon>
        <taxon>Agathobacter</taxon>
    </lineage>
</organism>
<protein>
    <recommendedName>
        <fullName evidence="3">DUF3791 domain-containing protein</fullName>
    </recommendedName>
</protein>
<sequence length="76" mass="8941">MMTANPILLQKKYARVIECFAKQQGLSLDEALGLFYHSEVYQLMRDGVSDMHCMSDLYLVEELRLEYTEKFLKNCQ</sequence>
<proteinExistence type="predicted"/>
<evidence type="ECO:0000313" key="1">
    <source>
        <dbReference type="EMBL" id="CUM83666.1"/>
    </source>
</evidence>
<gene>
    <name evidence="1" type="ORF">ERS852580_00752</name>
</gene>
<dbReference type="EMBL" id="CYXM01000003">
    <property type="protein sequence ID" value="CUM83666.1"/>
    <property type="molecule type" value="Genomic_DNA"/>
</dbReference>
<evidence type="ECO:0008006" key="3">
    <source>
        <dbReference type="Google" id="ProtNLM"/>
    </source>
</evidence>
<dbReference type="Proteomes" id="UP000095673">
    <property type="component" value="Unassembled WGS sequence"/>
</dbReference>
<accession>A0A173S111</accession>
<dbReference type="AlphaFoldDB" id="A0A173S111"/>
<reference evidence="1 2" key="1">
    <citation type="submission" date="2015-09" db="EMBL/GenBank/DDBJ databases">
        <authorList>
            <consortium name="Pathogen Informatics"/>
        </authorList>
    </citation>
    <scope>NUCLEOTIDE SEQUENCE [LARGE SCALE GENOMIC DNA]</scope>
    <source>
        <strain evidence="1 2">2789STDY5834968</strain>
    </source>
</reference>
<name>A0A173S111_9FIRM</name>
<evidence type="ECO:0000313" key="2">
    <source>
        <dbReference type="Proteomes" id="UP000095673"/>
    </source>
</evidence>